<evidence type="ECO:0000256" key="3">
    <source>
        <dbReference type="ARBA" id="ARBA00018029"/>
    </source>
</evidence>
<keyword evidence="15" id="KW-1185">Reference proteome</keyword>
<keyword evidence="4 12" id="KW-0479">Metal-binding</keyword>
<feature type="binding site" evidence="12">
    <location>
        <position position="201"/>
    </location>
    <ligand>
        <name>Zn(2+)</name>
        <dbReference type="ChEBI" id="CHEBI:29105"/>
    </ligand>
</feature>
<dbReference type="Gene3D" id="3.20.20.140">
    <property type="entry name" value="Metal-dependent hydrolases"/>
    <property type="match status" value="1"/>
</dbReference>
<dbReference type="NCBIfam" id="TIGR00221">
    <property type="entry name" value="nagA"/>
    <property type="match status" value="1"/>
</dbReference>
<feature type="binding site" evidence="11">
    <location>
        <position position="233"/>
    </location>
    <ligand>
        <name>substrate</name>
    </ligand>
</feature>
<evidence type="ECO:0000256" key="11">
    <source>
        <dbReference type="PIRSR" id="PIRSR038994-2"/>
    </source>
</evidence>
<proteinExistence type="inferred from homology"/>
<feature type="active site" description="Proton donor/acceptor" evidence="10">
    <location>
        <position position="280"/>
    </location>
</feature>
<comment type="similarity">
    <text evidence="1 9">Belongs to the metallo-dependent hydrolases superfamily. NagA family.</text>
</comment>
<dbReference type="GO" id="GO:0046872">
    <property type="term" value="F:metal ion binding"/>
    <property type="evidence" value="ECO:0007669"/>
    <property type="project" value="UniProtKB-KW"/>
</dbReference>
<dbReference type="GO" id="GO:0008448">
    <property type="term" value="F:N-acetylglucosamine-6-phosphate deacetylase activity"/>
    <property type="evidence" value="ECO:0007669"/>
    <property type="project" value="UniProtKB-EC"/>
</dbReference>
<evidence type="ECO:0000256" key="5">
    <source>
        <dbReference type="ARBA" id="ARBA00022801"/>
    </source>
</evidence>
<dbReference type="GO" id="GO:0006046">
    <property type="term" value="P:N-acetylglucosamine catabolic process"/>
    <property type="evidence" value="ECO:0007669"/>
    <property type="project" value="TreeGrafter"/>
</dbReference>
<evidence type="ECO:0000313" key="15">
    <source>
        <dbReference type="Proteomes" id="UP000018949"/>
    </source>
</evidence>
<reference evidence="14 15" key="1">
    <citation type="submission" date="2013-12" db="EMBL/GenBank/DDBJ databases">
        <title>NBRP : Genome information of microbial organism related human and environment.</title>
        <authorList>
            <person name="Hattori M."/>
            <person name="Oshima K."/>
            <person name="Inaba H."/>
            <person name="Suda W."/>
            <person name="Sakamoto M."/>
            <person name="Iino T."/>
            <person name="Kitahara M."/>
            <person name="Oshida Y."/>
            <person name="Iida T."/>
            <person name="Kudo T."/>
            <person name="Itoh T."/>
            <person name="Ahmed I."/>
            <person name="Ohkuma M."/>
        </authorList>
    </citation>
    <scope>NUCLEOTIDE SEQUENCE [LARGE SCALE GENOMIC DNA]</scope>
    <source>
        <strain evidence="14 15">JCM 21738</strain>
    </source>
</reference>
<feature type="binding site" evidence="11">
    <location>
        <position position="257"/>
    </location>
    <ligand>
        <name>substrate</name>
    </ligand>
</feature>
<dbReference type="CDD" id="cd00854">
    <property type="entry name" value="NagA"/>
    <property type="match status" value="1"/>
</dbReference>
<evidence type="ECO:0000259" key="13">
    <source>
        <dbReference type="Pfam" id="PF01979"/>
    </source>
</evidence>
<gene>
    <name evidence="14" type="ORF">JCM21738_1632</name>
</gene>
<evidence type="ECO:0000256" key="9">
    <source>
        <dbReference type="PIRNR" id="PIRNR038994"/>
    </source>
</evidence>
<dbReference type="SUPFAM" id="SSF51556">
    <property type="entry name" value="Metallo-dependent hydrolases"/>
    <property type="match status" value="1"/>
</dbReference>
<evidence type="ECO:0000313" key="14">
    <source>
        <dbReference type="EMBL" id="GAE44882.1"/>
    </source>
</evidence>
<feature type="binding site" evidence="11">
    <location>
        <begin position="225"/>
        <end position="226"/>
    </location>
    <ligand>
        <name>substrate</name>
    </ligand>
</feature>
<feature type="binding site" evidence="12">
    <location>
        <position position="222"/>
    </location>
    <ligand>
        <name>Zn(2+)</name>
        <dbReference type="ChEBI" id="CHEBI:29105"/>
    </ligand>
</feature>
<keyword evidence="6 9" id="KW-0119">Carbohydrate metabolism</keyword>
<dbReference type="EMBL" id="BAUW01000013">
    <property type="protein sequence ID" value="GAE44882.1"/>
    <property type="molecule type" value="Genomic_DNA"/>
</dbReference>
<sequence>MKELLLVNARVLTQEGMIEKGYIHIQDGKIAQTGLASSLPQHQGEVIEFPEDSTVVPGFIDVHIHGAGGADTMDATTEAMSTMASILPEEGTTSFLATTITQDQKAIMKALENAADYISQHNGPGKAEVLGLHLEGPFINESCKGAQPAEHIITPDIELFAKMQQASGNNIKLVTLAPEKENGNELIAYLAKNGVIASVGHSDATYGQMAEAVKAGATHVTHLFNGMRGMHHRDPGVAGAALLFDELKIEMIADGIHVVPEMLHLSIRAKGKDGVILITDSMRAKCLKNGSYDLGGQVVSVADGKALLADGTLAGSILKMKDSLKNMMEFTGISLEEAVKLASENPAKQLKVFDRKGSIASGKDADLVVLDRNHEVAMAFCRGAASYTRS</sequence>
<comment type="caution">
    <text evidence="14">The sequence shown here is derived from an EMBL/GenBank/DDBJ whole genome shotgun (WGS) entry which is preliminary data.</text>
</comment>
<evidence type="ECO:0000256" key="1">
    <source>
        <dbReference type="ARBA" id="ARBA00010716"/>
    </source>
</evidence>
<dbReference type="AlphaFoldDB" id="W4RL66"/>
<evidence type="ECO:0000256" key="12">
    <source>
        <dbReference type="PIRSR" id="PIRSR038994-3"/>
    </source>
</evidence>
<evidence type="ECO:0000256" key="7">
    <source>
        <dbReference type="ARBA" id="ARBA00047647"/>
    </source>
</evidence>
<dbReference type="Gene3D" id="2.30.40.10">
    <property type="entry name" value="Urease, subunit C, domain 1"/>
    <property type="match status" value="1"/>
</dbReference>
<feature type="domain" description="Amidohydrolase-related" evidence="13">
    <location>
        <begin position="54"/>
        <end position="383"/>
    </location>
</feature>
<evidence type="ECO:0000256" key="8">
    <source>
        <dbReference type="ARBA" id="ARBA00060590"/>
    </source>
</evidence>
<accession>W4RL66</accession>
<feature type="binding site" evidence="11">
    <location>
        <begin position="313"/>
        <end position="315"/>
    </location>
    <ligand>
        <name>substrate</name>
    </ligand>
</feature>
<dbReference type="PANTHER" id="PTHR11113:SF14">
    <property type="entry name" value="N-ACETYLGLUCOSAMINE-6-PHOSPHATE DEACETYLASE"/>
    <property type="match status" value="1"/>
</dbReference>
<dbReference type="FunFam" id="3.20.20.140:FF:000004">
    <property type="entry name" value="N-acetylglucosamine-6-phosphate deacetylase"/>
    <property type="match status" value="1"/>
</dbReference>
<protein>
    <recommendedName>
        <fullName evidence="3">N-acetylglucosamine-6-phosphate deacetylase</fullName>
        <ecNumber evidence="2">3.5.1.25</ecNumber>
    </recommendedName>
</protein>
<evidence type="ECO:0000256" key="2">
    <source>
        <dbReference type="ARBA" id="ARBA00011899"/>
    </source>
</evidence>
<dbReference type="Pfam" id="PF01979">
    <property type="entry name" value="Amidohydro_1"/>
    <property type="match status" value="1"/>
</dbReference>
<name>W4RL66_9BACI</name>
<evidence type="ECO:0000256" key="10">
    <source>
        <dbReference type="PIRSR" id="PIRSR038994-1"/>
    </source>
</evidence>
<dbReference type="Proteomes" id="UP000018949">
    <property type="component" value="Unassembled WGS sequence"/>
</dbReference>
<dbReference type="InterPro" id="IPR003764">
    <property type="entry name" value="GlcNAc_6-P_deAcase"/>
</dbReference>
<organism evidence="14 15">
    <name type="scientific">Mesobacillus boroniphilus JCM 21738</name>
    <dbReference type="NCBI Taxonomy" id="1294265"/>
    <lineage>
        <taxon>Bacteria</taxon>
        <taxon>Bacillati</taxon>
        <taxon>Bacillota</taxon>
        <taxon>Bacilli</taxon>
        <taxon>Bacillales</taxon>
        <taxon>Bacillaceae</taxon>
        <taxon>Mesobacillus</taxon>
    </lineage>
</organism>
<dbReference type="RefSeq" id="WP_023613906.1">
    <property type="nucleotide sequence ID" value="NZ_BAUW01000013.1"/>
</dbReference>
<feature type="binding site" evidence="12">
    <location>
        <position position="135"/>
    </location>
    <ligand>
        <name>Zn(2+)</name>
        <dbReference type="ChEBI" id="CHEBI:29105"/>
    </ligand>
</feature>
<dbReference type="eggNOG" id="COG1820">
    <property type="taxonomic scope" value="Bacteria"/>
</dbReference>
<dbReference type="EC" id="3.5.1.25" evidence="2"/>
<dbReference type="InterPro" id="IPR011059">
    <property type="entry name" value="Metal-dep_hydrolase_composite"/>
</dbReference>
<dbReference type="MEROPS" id="M38.983"/>
<keyword evidence="5 9" id="KW-0378">Hydrolase</keyword>
<evidence type="ECO:0000256" key="6">
    <source>
        <dbReference type="ARBA" id="ARBA00023277"/>
    </source>
</evidence>
<feature type="binding site" evidence="11">
    <location>
        <position position="146"/>
    </location>
    <ligand>
        <name>substrate</name>
    </ligand>
</feature>
<comment type="catalytic activity">
    <reaction evidence="7">
        <text>N-acetyl-D-glucosamine 6-phosphate + H2O = D-glucosamine 6-phosphate + acetate</text>
        <dbReference type="Rhea" id="RHEA:22936"/>
        <dbReference type="ChEBI" id="CHEBI:15377"/>
        <dbReference type="ChEBI" id="CHEBI:30089"/>
        <dbReference type="ChEBI" id="CHEBI:57513"/>
        <dbReference type="ChEBI" id="CHEBI:58725"/>
        <dbReference type="EC" id="3.5.1.25"/>
    </reaction>
</comment>
<dbReference type="InterPro" id="IPR032466">
    <property type="entry name" value="Metal_Hydrolase"/>
</dbReference>
<dbReference type="SUPFAM" id="SSF51338">
    <property type="entry name" value="Composite domain of metallo-dependent hydrolases"/>
    <property type="match status" value="1"/>
</dbReference>
<dbReference type="InterPro" id="IPR006680">
    <property type="entry name" value="Amidohydro-rel"/>
</dbReference>
<evidence type="ECO:0000256" key="4">
    <source>
        <dbReference type="ARBA" id="ARBA00022723"/>
    </source>
</evidence>
<dbReference type="PANTHER" id="PTHR11113">
    <property type="entry name" value="N-ACETYLGLUCOSAMINE-6-PHOSPHATE DEACETYLASE"/>
    <property type="match status" value="1"/>
</dbReference>
<dbReference type="PIRSF" id="PIRSF038994">
    <property type="entry name" value="NagA"/>
    <property type="match status" value="1"/>
</dbReference>
<comment type="cofactor">
    <cofactor evidence="12">
        <name>a divalent metal cation</name>
        <dbReference type="ChEBI" id="CHEBI:60240"/>
    </cofactor>
    <text evidence="12">Binds 1 divalent metal cation per subunit.</text>
</comment>
<comment type="pathway">
    <text evidence="8">Amino-sugar metabolism; N-acetylneuraminate degradation; D-fructose 6-phosphate from N-acetylneuraminate: step 4/5.</text>
</comment>